<dbReference type="Gene3D" id="3.10.100.10">
    <property type="entry name" value="Mannose-Binding Protein A, subunit A"/>
    <property type="match status" value="1"/>
</dbReference>
<name>A0A8C2QIL5_CRIGR</name>
<evidence type="ECO:0000256" key="1">
    <source>
        <dbReference type="SAM" id="SignalP"/>
    </source>
</evidence>
<dbReference type="Ensembl" id="ENSCGRT00001018639.1">
    <property type="protein sequence ID" value="ENSCGRP00001014402.1"/>
    <property type="gene ID" value="ENSCGRG00001015288.1"/>
</dbReference>
<dbReference type="AlphaFoldDB" id="A0A8C2QIL5"/>
<sequence length="135" mass="15043">ARIIAYFTLVSYLMFLSQSTGQEAKENLPSAWISCPEGSNAYSSHQYNFIEHLLTWVFFSQNMNSGFLVSVLNQVEGFVTSLSKDSGTAVTNVWMSGLASLTPKVHGYCISLTSKTEEESRQCHAQYSFVCKFKG</sequence>
<dbReference type="GO" id="GO:0043491">
    <property type="term" value="P:phosphatidylinositol 3-kinase/protein kinase B signal transduction"/>
    <property type="evidence" value="ECO:0007669"/>
    <property type="project" value="Ensembl"/>
</dbReference>
<proteinExistence type="predicted"/>
<protein>
    <submittedName>
        <fullName evidence="2">Regenerating islet-derived 1</fullName>
    </submittedName>
</protein>
<dbReference type="OMA" id="CHYFNED"/>
<evidence type="ECO:0000313" key="3">
    <source>
        <dbReference type="Proteomes" id="UP000694386"/>
    </source>
</evidence>
<dbReference type="PRINTS" id="PR01504">
    <property type="entry name" value="PNCREATITSAP"/>
</dbReference>
<dbReference type="InterPro" id="IPR016186">
    <property type="entry name" value="C-type_lectin-like/link_sf"/>
</dbReference>
<reference evidence="2" key="1">
    <citation type="submission" date="2025-08" db="UniProtKB">
        <authorList>
            <consortium name="Ensembl"/>
        </authorList>
    </citation>
    <scope>IDENTIFICATION</scope>
</reference>
<dbReference type="GO" id="GO:1990798">
    <property type="term" value="P:pancreas regeneration"/>
    <property type="evidence" value="ECO:0007669"/>
    <property type="project" value="Ensembl"/>
</dbReference>
<accession>A0A8C2QIL5</accession>
<keyword evidence="1" id="KW-0732">Signal</keyword>
<dbReference type="SUPFAM" id="SSF56436">
    <property type="entry name" value="C-type lectin-like"/>
    <property type="match status" value="1"/>
</dbReference>
<feature type="signal peptide" evidence="1">
    <location>
        <begin position="1"/>
        <end position="24"/>
    </location>
</feature>
<reference evidence="2" key="2">
    <citation type="submission" date="2025-09" db="UniProtKB">
        <authorList>
            <consortium name="Ensembl"/>
        </authorList>
    </citation>
    <scope>IDENTIFICATION</scope>
</reference>
<evidence type="ECO:0000313" key="2">
    <source>
        <dbReference type="Ensembl" id="ENSCGRP00001014402.1"/>
    </source>
</evidence>
<organism evidence="2 3">
    <name type="scientific">Cricetulus griseus</name>
    <name type="common">Chinese hamster</name>
    <name type="synonym">Cricetulus barabensis griseus</name>
    <dbReference type="NCBI Taxonomy" id="10029"/>
    <lineage>
        <taxon>Eukaryota</taxon>
        <taxon>Metazoa</taxon>
        <taxon>Chordata</taxon>
        <taxon>Craniata</taxon>
        <taxon>Vertebrata</taxon>
        <taxon>Euteleostomi</taxon>
        <taxon>Mammalia</taxon>
        <taxon>Eutheria</taxon>
        <taxon>Euarchontoglires</taxon>
        <taxon>Glires</taxon>
        <taxon>Rodentia</taxon>
        <taxon>Myomorpha</taxon>
        <taxon>Muroidea</taxon>
        <taxon>Cricetidae</taxon>
        <taxon>Cricetinae</taxon>
        <taxon>Cricetulus</taxon>
    </lineage>
</organism>
<dbReference type="GO" id="GO:0010467">
    <property type="term" value="P:gene expression"/>
    <property type="evidence" value="ECO:0007669"/>
    <property type="project" value="Ensembl"/>
</dbReference>
<feature type="chain" id="PRO_5034235764" evidence="1">
    <location>
        <begin position="25"/>
        <end position="135"/>
    </location>
</feature>
<dbReference type="InterPro" id="IPR016187">
    <property type="entry name" value="CTDL_fold"/>
</dbReference>
<dbReference type="GO" id="GO:0003309">
    <property type="term" value="P:type B pancreatic cell differentiation"/>
    <property type="evidence" value="ECO:0007669"/>
    <property type="project" value="Ensembl"/>
</dbReference>
<dbReference type="Proteomes" id="UP000694386">
    <property type="component" value="Unplaced"/>
</dbReference>